<dbReference type="EMBL" id="GL883026">
    <property type="protein sequence ID" value="EGG15249.1"/>
    <property type="molecule type" value="Genomic_DNA"/>
</dbReference>
<keyword evidence="12" id="KW-1185">Reference proteome</keyword>
<dbReference type="Gene3D" id="3.40.50.300">
    <property type="entry name" value="P-loop containing nucleotide triphosphate hydrolases"/>
    <property type="match status" value="1"/>
</dbReference>
<sequence length="1062" mass="120374">MRENNRLLGFTGLEGGFSAYEQRDILMFYGFGYLDLGQRILPKHSKELKATTTASSVVAISASSSSLSYSSSSSSSTSNKKKRVVITPSPNTIFSSEPSLFSPTRNKKSTPTLQNTNHQLEEDDNDNDNDDHDNETKQDLLQPPKKEYKIVIRQGSSKLKIAPKQEDHRYQEVEEEEEQEQVDEEEEEEDNEEEQIDDTSIDTKYKQLKVTPAMQQYYHFKKLYPSHILLFRIGDFYEMFNDDAITVSSLLHITLTSRGIKNTTSEIPMCGFPYHSADNYIEKLIRHGKTVAVCDQVESVQSKSKGSKVVKRQVVRVVTPGTVYEDRFLQPFQNNYLLSLYPSNESMIKKNNTTSRVKSKEEDMTNQKFILSWLDLSTGQFYLSQTTYDNLAGEIYRISPSEILLPKIFIDNQDITKMLKPYHVTIEDTSNYSLYNNHSMFKEAYDGIDDLQMVSDSFPNFSVEQLGVAGSILNYIYNTQLGRIPHVYQLQQYSQQQSMSIDYSTRNSLELTKTLQNTRKGSLLDVIDKTQTATGSRLLHYRLQSPSLSIEEINCRLNLLEYFHDNNDLVRETRRHLSRCHDLERCLQRVYIGKAGPRDLASIGSTLSSLSNLKSIISKHLSSKANRGHVGNKQLIQLVDSIADFDQLLNELSEALVDNPPIGTQDGGFIQQSYSKELKEFINTRDHSKELISGIQKKYRSSLSLSTLKIKYTQAIGHFFEILSTNRHKIPNHFIHVQTLMSHMRFKSSDLIEMEEKINRAQSQAYEIEIQIFQQLCDLIKEYGDKIKEASQILAQIDISTSLALISHERNYIRPKISEKPILNIIGGRHPTVEVAQMEKIGSFKQFITNDCHLDYDTNTGLILITGPNMGGKSTFIRQNALITIMAQMGCFVPADSAEIGISDSVFSRVGSSDDLANDRSTFMVEMVETASILKKATSRSLVIMDEVGRGTSTLDGAAIARAVIEHLYANKTRTLFATHHHELTSLASHMPNIQCYALAVKEEDDDLLFTHKVMPGISNKSYGIFCARLAGVPLSVIQRSQQILEQLENATKSIVVNNNKH</sequence>
<evidence type="ECO:0000256" key="2">
    <source>
        <dbReference type="ARBA" id="ARBA00022741"/>
    </source>
</evidence>
<reference evidence="12" key="1">
    <citation type="journal article" date="2011" name="Genome Res.">
        <title>Phylogeny-wide analysis of social amoeba genomes highlights ancient origins for complex intercellular communication.</title>
        <authorList>
            <person name="Heidel A.J."/>
            <person name="Lawal H.M."/>
            <person name="Felder M."/>
            <person name="Schilde C."/>
            <person name="Helps N.R."/>
            <person name="Tunggal B."/>
            <person name="Rivero F."/>
            <person name="John U."/>
            <person name="Schleicher M."/>
            <person name="Eichinger L."/>
            <person name="Platzer M."/>
            <person name="Noegel A.A."/>
            <person name="Schaap P."/>
            <person name="Gloeckner G."/>
        </authorList>
    </citation>
    <scope>NUCLEOTIDE SEQUENCE [LARGE SCALE GENOMIC DNA]</scope>
    <source>
        <strain evidence="12">SH3</strain>
    </source>
</reference>
<dbReference type="GeneID" id="14867609"/>
<dbReference type="SMART" id="SM00533">
    <property type="entry name" value="MUTSd"/>
    <property type="match status" value="1"/>
</dbReference>
<dbReference type="Gene3D" id="3.40.1170.10">
    <property type="entry name" value="DNA repair protein MutS, domain I"/>
    <property type="match status" value="1"/>
</dbReference>
<organism evidence="11 12">
    <name type="scientific">Cavenderia fasciculata</name>
    <name type="common">Slime mold</name>
    <name type="synonym">Dictyostelium fasciculatum</name>
    <dbReference type="NCBI Taxonomy" id="261658"/>
    <lineage>
        <taxon>Eukaryota</taxon>
        <taxon>Amoebozoa</taxon>
        <taxon>Evosea</taxon>
        <taxon>Eumycetozoa</taxon>
        <taxon>Dictyostelia</taxon>
        <taxon>Acytosteliales</taxon>
        <taxon>Cavenderiaceae</taxon>
        <taxon>Cavenderia</taxon>
    </lineage>
</organism>
<keyword evidence="5 7" id="KW-0238">DNA-binding</keyword>
<evidence type="ECO:0000256" key="1">
    <source>
        <dbReference type="ARBA" id="ARBA00006271"/>
    </source>
</evidence>
<dbReference type="GO" id="GO:0005634">
    <property type="term" value="C:nucleus"/>
    <property type="evidence" value="ECO:0007669"/>
    <property type="project" value="TreeGrafter"/>
</dbReference>
<dbReference type="GO" id="GO:0006298">
    <property type="term" value="P:mismatch repair"/>
    <property type="evidence" value="ECO:0007669"/>
    <property type="project" value="InterPro"/>
</dbReference>
<dbReference type="Gene3D" id="3.30.420.110">
    <property type="entry name" value="MutS, connector domain"/>
    <property type="match status" value="1"/>
</dbReference>
<keyword evidence="8" id="KW-0175">Coiled coil</keyword>
<feature type="compositionally biased region" description="Basic and acidic residues" evidence="9">
    <location>
        <begin position="134"/>
        <end position="150"/>
    </location>
</feature>
<dbReference type="Pfam" id="PF05188">
    <property type="entry name" value="MutS_II"/>
    <property type="match status" value="1"/>
</dbReference>
<dbReference type="PIRSF" id="PIRSF037677">
    <property type="entry name" value="DNA_mis_repair_Msh6"/>
    <property type="match status" value="1"/>
</dbReference>
<proteinExistence type="inferred from homology"/>
<dbReference type="FunFam" id="3.40.50.300:FF:000870">
    <property type="entry name" value="MutS protein homolog 4"/>
    <property type="match status" value="1"/>
</dbReference>
<evidence type="ECO:0000259" key="10">
    <source>
        <dbReference type="PROSITE" id="PS00486"/>
    </source>
</evidence>
<dbReference type="InterPro" id="IPR007860">
    <property type="entry name" value="DNA_mmatch_repair_MutS_con_dom"/>
</dbReference>
<evidence type="ECO:0000256" key="9">
    <source>
        <dbReference type="SAM" id="MobiDB-lite"/>
    </source>
</evidence>
<feature type="region of interest" description="Disordered" evidence="9">
    <location>
        <begin position="66"/>
        <end position="202"/>
    </location>
</feature>
<dbReference type="SUPFAM" id="SSF48334">
    <property type="entry name" value="DNA repair protein MutS, domain III"/>
    <property type="match status" value="1"/>
</dbReference>
<dbReference type="Pfam" id="PF00488">
    <property type="entry name" value="MutS_V"/>
    <property type="match status" value="1"/>
</dbReference>
<dbReference type="NCBIfam" id="NF003810">
    <property type="entry name" value="PRK05399.1"/>
    <property type="match status" value="1"/>
</dbReference>
<keyword evidence="2 7" id="KW-0547">Nucleotide-binding</keyword>
<protein>
    <submittedName>
        <fullName evidence="11">MutS like protein</fullName>
    </submittedName>
</protein>
<dbReference type="PROSITE" id="PS00486">
    <property type="entry name" value="DNA_MISMATCH_REPAIR_2"/>
    <property type="match status" value="1"/>
</dbReference>
<comment type="similarity">
    <text evidence="1 7">Belongs to the DNA mismatch repair MutS family.</text>
</comment>
<dbReference type="InterPro" id="IPR007696">
    <property type="entry name" value="DNA_mismatch_repair_MutS_core"/>
</dbReference>
<dbReference type="InterPro" id="IPR036187">
    <property type="entry name" value="DNA_mismatch_repair_MutS_sf"/>
</dbReference>
<feature type="compositionally biased region" description="Acidic residues" evidence="9">
    <location>
        <begin position="173"/>
        <end position="200"/>
    </location>
</feature>
<dbReference type="InterPro" id="IPR027417">
    <property type="entry name" value="P-loop_NTPase"/>
</dbReference>
<keyword evidence="3 7" id="KW-0227">DNA damage</keyword>
<evidence type="ECO:0000256" key="7">
    <source>
        <dbReference type="RuleBase" id="RU003756"/>
    </source>
</evidence>
<dbReference type="SUPFAM" id="SSF52540">
    <property type="entry name" value="P-loop containing nucleoside triphosphate hydrolases"/>
    <property type="match status" value="1"/>
</dbReference>
<dbReference type="PANTHER" id="PTHR11361">
    <property type="entry name" value="DNA MISMATCH REPAIR PROTEIN MUTS FAMILY MEMBER"/>
    <property type="match status" value="1"/>
</dbReference>
<dbReference type="GO" id="GO:0030983">
    <property type="term" value="F:mismatched DNA binding"/>
    <property type="evidence" value="ECO:0007669"/>
    <property type="project" value="InterPro"/>
</dbReference>
<comment type="function">
    <text evidence="7">Component of the post-replicative DNA mismatch repair system (MMR).</text>
</comment>
<dbReference type="NCBIfam" id="TIGR01070">
    <property type="entry name" value="mutS1"/>
    <property type="match status" value="1"/>
</dbReference>
<dbReference type="InterPro" id="IPR007695">
    <property type="entry name" value="DNA_mismatch_repair_MutS-lik_N"/>
</dbReference>
<dbReference type="OMA" id="DTWIMRR"/>
<name>F4Q980_CACFS</name>
<dbReference type="SUPFAM" id="SSF55271">
    <property type="entry name" value="DNA repair protein MutS, domain I"/>
    <property type="match status" value="1"/>
</dbReference>
<evidence type="ECO:0000313" key="12">
    <source>
        <dbReference type="Proteomes" id="UP000007797"/>
    </source>
</evidence>
<dbReference type="InterPro" id="IPR005748">
    <property type="entry name" value="DNA_mismatch_repair_MutS"/>
</dbReference>
<dbReference type="RefSeq" id="XP_004351969.1">
    <property type="nucleotide sequence ID" value="XM_004351917.1"/>
</dbReference>
<dbReference type="SUPFAM" id="SSF53150">
    <property type="entry name" value="DNA repair protein MutS, domain II"/>
    <property type="match status" value="1"/>
</dbReference>
<dbReference type="InterPro" id="IPR045076">
    <property type="entry name" value="MutS"/>
</dbReference>
<dbReference type="InterPro" id="IPR017261">
    <property type="entry name" value="DNA_mismatch_repair_MutS/MSH"/>
</dbReference>
<keyword evidence="4" id="KW-0067">ATP-binding</keyword>
<dbReference type="GO" id="GO:0005739">
    <property type="term" value="C:mitochondrion"/>
    <property type="evidence" value="ECO:0007669"/>
    <property type="project" value="TreeGrafter"/>
</dbReference>
<evidence type="ECO:0000256" key="8">
    <source>
        <dbReference type="SAM" id="Coils"/>
    </source>
</evidence>
<dbReference type="GO" id="GO:0140664">
    <property type="term" value="F:ATP-dependent DNA damage sensor activity"/>
    <property type="evidence" value="ECO:0007669"/>
    <property type="project" value="InterPro"/>
</dbReference>
<evidence type="ECO:0000313" key="11">
    <source>
        <dbReference type="EMBL" id="EGG15249.1"/>
    </source>
</evidence>
<dbReference type="InterPro" id="IPR016151">
    <property type="entry name" value="DNA_mismatch_repair_MutS_N"/>
</dbReference>
<dbReference type="SMART" id="SM00534">
    <property type="entry name" value="MUTSac"/>
    <property type="match status" value="1"/>
</dbReference>
<keyword evidence="6 7" id="KW-0234">DNA repair</keyword>
<feature type="compositionally biased region" description="Polar residues" evidence="9">
    <location>
        <begin position="88"/>
        <end position="118"/>
    </location>
</feature>
<dbReference type="InterPro" id="IPR000432">
    <property type="entry name" value="DNA_mismatch_repair_MutS_C"/>
</dbReference>
<evidence type="ECO:0000256" key="3">
    <source>
        <dbReference type="ARBA" id="ARBA00022763"/>
    </source>
</evidence>
<dbReference type="GO" id="GO:0005524">
    <property type="term" value="F:ATP binding"/>
    <property type="evidence" value="ECO:0007669"/>
    <property type="project" value="UniProtKB-KW"/>
</dbReference>
<evidence type="ECO:0000256" key="6">
    <source>
        <dbReference type="ARBA" id="ARBA00023204"/>
    </source>
</evidence>
<feature type="compositionally biased region" description="Basic and acidic residues" evidence="9">
    <location>
        <begin position="163"/>
        <end position="172"/>
    </location>
</feature>
<feature type="compositionally biased region" description="Acidic residues" evidence="9">
    <location>
        <begin position="121"/>
        <end position="133"/>
    </location>
</feature>
<dbReference type="Pfam" id="PF01624">
    <property type="entry name" value="MutS_I"/>
    <property type="match status" value="1"/>
</dbReference>
<dbReference type="OrthoDB" id="10252754at2759"/>
<dbReference type="FunFam" id="3.40.1170.10:FF:000001">
    <property type="entry name" value="DNA mismatch repair protein MutS"/>
    <property type="match status" value="1"/>
</dbReference>
<dbReference type="InterPro" id="IPR007861">
    <property type="entry name" value="DNA_mismatch_repair_MutS_clamp"/>
</dbReference>
<dbReference type="STRING" id="1054147.F4Q980"/>
<evidence type="ECO:0000256" key="5">
    <source>
        <dbReference type="ARBA" id="ARBA00023125"/>
    </source>
</evidence>
<dbReference type="AlphaFoldDB" id="F4Q980"/>
<dbReference type="Pfam" id="PF05190">
    <property type="entry name" value="MutS_IV"/>
    <property type="match status" value="1"/>
</dbReference>
<gene>
    <name evidence="11" type="primary">msh1</name>
    <name evidence="11" type="ORF">DFA_10083</name>
</gene>
<evidence type="ECO:0000256" key="4">
    <source>
        <dbReference type="ARBA" id="ARBA00022840"/>
    </source>
</evidence>
<dbReference type="Proteomes" id="UP000007797">
    <property type="component" value="Unassembled WGS sequence"/>
</dbReference>
<dbReference type="Gene3D" id="1.10.1420.10">
    <property type="match status" value="2"/>
</dbReference>
<dbReference type="KEGG" id="dfa:DFA_10083"/>
<dbReference type="Pfam" id="PF05192">
    <property type="entry name" value="MutS_III"/>
    <property type="match status" value="1"/>
</dbReference>
<feature type="domain" description="DNA mismatch repair proteins mutS family" evidence="10">
    <location>
        <begin position="941"/>
        <end position="957"/>
    </location>
</feature>
<dbReference type="PANTHER" id="PTHR11361:SF34">
    <property type="entry name" value="DNA MISMATCH REPAIR PROTEIN MSH1, MITOCHONDRIAL"/>
    <property type="match status" value="1"/>
</dbReference>
<dbReference type="InterPro" id="IPR036678">
    <property type="entry name" value="MutS_con_dom_sf"/>
</dbReference>
<feature type="coiled-coil region" evidence="8">
    <location>
        <begin position="744"/>
        <end position="771"/>
    </location>
</feature>
<accession>F4Q980</accession>
<dbReference type="GO" id="GO:0043504">
    <property type="term" value="P:mitochondrial DNA repair"/>
    <property type="evidence" value="ECO:0007669"/>
    <property type="project" value="TreeGrafter"/>
</dbReference>
<feature type="compositionally biased region" description="Low complexity" evidence="9">
    <location>
        <begin position="66"/>
        <end position="78"/>
    </location>
</feature>